<dbReference type="InterPro" id="IPR048816">
    <property type="entry name" value="Peptidase_M17_N_1"/>
</dbReference>
<dbReference type="Gene3D" id="3.40.220.10">
    <property type="entry name" value="Leucine Aminopeptidase, subunit E, domain 1"/>
    <property type="match status" value="1"/>
</dbReference>
<dbReference type="SUPFAM" id="SSF53187">
    <property type="entry name" value="Zn-dependent exopeptidases"/>
    <property type="match status" value="1"/>
</dbReference>
<sequence length="455" mass="49548">MSHLLVHSSQGIPVHFIKESQLSEWLEENAPQAKNITLATRHKAQKTLLIPDIQSGELSAVLCLAESLDDMWLAGDLPAQLPQGIYSFQGDDAFVEQAALGYLLGAYTFDAYKKVSAPSAKLAIESEVMLKKLQDQADAIYLVRDLVNTPAADMMPQHMAEICTEMAAKFGARFTQIVGDELLEHNYPTIHMVGRASENKPRLLDISWGDENAPKLTLVGKGVCFDSGGLDLKPASGMRNMKKDMGGAAHVLGLAQMIMAAQLPVRLRVLIPAVENAVSRNAFRPGDVIQTRKGLTVEIDNTDAEGRLVLCDALAEAQSEQPDLLIDFATLTGACRIALGTELPGFYSTDQEVANAMIAQGNALQDPIWQLPLFDQYKALFKSDVADMANCGSTPFGGSITAALYLKEFVEPEQTPWVHFDVMAWNIRALPGRPIGGEGLGLRATFAYLEQRYAS</sequence>
<dbReference type="PATRIC" id="fig|43658.5.peg.547"/>
<comment type="caution">
    <text evidence="7">The sequence shown here is derived from an EMBL/GenBank/DDBJ whole genome shotgun (WGS) entry which is preliminary data.</text>
</comment>
<comment type="similarity">
    <text evidence="1">Belongs to the peptidase M17 family.</text>
</comment>
<dbReference type="PANTHER" id="PTHR11963">
    <property type="entry name" value="LEUCINE AMINOPEPTIDASE-RELATED"/>
    <property type="match status" value="1"/>
</dbReference>
<dbReference type="Gene3D" id="3.40.630.10">
    <property type="entry name" value="Zn peptidases"/>
    <property type="match status" value="1"/>
</dbReference>
<dbReference type="PROSITE" id="PS00631">
    <property type="entry name" value="CYTOSOL_AP"/>
    <property type="match status" value="1"/>
</dbReference>
<dbReference type="GO" id="GO:0070006">
    <property type="term" value="F:metalloaminopeptidase activity"/>
    <property type="evidence" value="ECO:0007669"/>
    <property type="project" value="InterPro"/>
</dbReference>
<keyword evidence="4" id="KW-0378">Hydrolase</keyword>
<proteinExistence type="inferred from homology"/>
<dbReference type="OrthoDB" id="9809354at2"/>
<dbReference type="Pfam" id="PF00883">
    <property type="entry name" value="Peptidase_M17"/>
    <property type="match status" value="1"/>
</dbReference>
<keyword evidence="3" id="KW-0645">Protease</keyword>
<keyword evidence="2" id="KW-0031">Aminopeptidase</keyword>
<name>A0A0F4R1J3_9GAMM</name>
<evidence type="ECO:0000256" key="3">
    <source>
        <dbReference type="ARBA" id="ARBA00022670"/>
    </source>
</evidence>
<dbReference type="InterPro" id="IPR011356">
    <property type="entry name" value="Leucine_aapep/pepB"/>
</dbReference>
<gene>
    <name evidence="7" type="ORF">TW77_02605</name>
</gene>
<reference evidence="7 8" key="1">
    <citation type="journal article" date="2015" name="BMC Genomics">
        <title>Genome mining reveals unlocked bioactive potential of marine Gram-negative bacteria.</title>
        <authorList>
            <person name="Machado H."/>
            <person name="Sonnenschein E.C."/>
            <person name="Melchiorsen J."/>
            <person name="Gram L."/>
        </authorList>
    </citation>
    <scope>NUCLEOTIDE SEQUENCE [LARGE SCALE GENOMIC DNA]</scope>
    <source>
        <strain evidence="7 8">S2471</strain>
    </source>
</reference>
<evidence type="ECO:0000256" key="4">
    <source>
        <dbReference type="ARBA" id="ARBA00022801"/>
    </source>
</evidence>
<dbReference type="GO" id="GO:0005737">
    <property type="term" value="C:cytoplasm"/>
    <property type="evidence" value="ECO:0007669"/>
    <property type="project" value="InterPro"/>
</dbReference>
<dbReference type="Proteomes" id="UP000033452">
    <property type="component" value="Unassembled WGS sequence"/>
</dbReference>
<dbReference type="GO" id="GO:0006508">
    <property type="term" value="P:proteolysis"/>
    <property type="evidence" value="ECO:0007669"/>
    <property type="project" value="UniProtKB-KW"/>
</dbReference>
<dbReference type="PANTHER" id="PTHR11963:SF20">
    <property type="entry name" value="PEPTIDASE B"/>
    <property type="match status" value="1"/>
</dbReference>
<dbReference type="EMBL" id="JXYA01000004">
    <property type="protein sequence ID" value="KJZ12687.1"/>
    <property type="molecule type" value="Genomic_DNA"/>
</dbReference>
<evidence type="ECO:0000313" key="7">
    <source>
        <dbReference type="EMBL" id="KJZ12687.1"/>
    </source>
</evidence>
<dbReference type="InterPro" id="IPR043472">
    <property type="entry name" value="Macro_dom-like"/>
</dbReference>
<dbReference type="PRINTS" id="PR00481">
    <property type="entry name" value="LAMNOPPTDASE"/>
</dbReference>
<dbReference type="RefSeq" id="WP_046003418.1">
    <property type="nucleotide sequence ID" value="NZ_JXYA01000004.1"/>
</dbReference>
<feature type="domain" description="Cytosol aminopeptidase" evidence="6">
    <location>
        <begin position="301"/>
        <end position="308"/>
    </location>
</feature>
<dbReference type="CDD" id="cd00433">
    <property type="entry name" value="Peptidase_M17"/>
    <property type="match status" value="1"/>
</dbReference>
<dbReference type="AlphaFoldDB" id="A0A0F4R1J3"/>
<dbReference type="InterPro" id="IPR000819">
    <property type="entry name" value="Peptidase_M17_C"/>
</dbReference>
<keyword evidence="8" id="KW-1185">Reference proteome</keyword>
<evidence type="ECO:0000256" key="1">
    <source>
        <dbReference type="ARBA" id="ARBA00009528"/>
    </source>
</evidence>
<evidence type="ECO:0000256" key="2">
    <source>
        <dbReference type="ARBA" id="ARBA00022438"/>
    </source>
</evidence>
<dbReference type="Pfam" id="PF21337">
    <property type="entry name" value="Peptidase_M17_N_1"/>
    <property type="match status" value="1"/>
</dbReference>
<accession>A0A0F4R1J3</accession>
<organism evidence="7 8">
    <name type="scientific">Pseudoalteromonas rubra</name>
    <dbReference type="NCBI Taxonomy" id="43658"/>
    <lineage>
        <taxon>Bacteria</taxon>
        <taxon>Pseudomonadati</taxon>
        <taxon>Pseudomonadota</taxon>
        <taxon>Gammaproteobacteria</taxon>
        <taxon>Alteromonadales</taxon>
        <taxon>Pseudoalteromonadaceae</taxon>
        <taxon>Pseudoalteromonas</taxon>
    </lineage>
</organism>
<evidence type="ECO:0000256" key="5">
    <source>
        <dbReference type="ARBA" id="ARBA00023211"/>
    </source>
</evidence>
<keyword evidence="5" id="KW-0464">Manganese</keyword>
<evidence type="ECO:0000259" key="6">
    <source>
        <dbReference type="PROSITE" id="PS00631"/>
    </source>
</evidence>
<dbReference type="GO" id="GO:0030145">
    <property type="term" value="F:manganese ion binding"/>
    <property type="evidence" value="ECO:0007669"/>
    <property type="project" value="InterPro"/>
</dbReference>
<evidence type="ECO:0000313" key="8">
    <source>
        <dbReference type="Proteomes" id="UP000033452"/>
    </source>
</evidence>
<protein>
    <submittedName>
        <fullName evidence="7">Cytochrome c oxidase subunit II</fullName>
    </submittedName>
</protein>